<dbReference type="AlphaFoldDB" id="A0A975SMR8"/>
<dbReference type="InterPro" id="IPR020988">
    <property type="entry name" value="Pept_U32_collagenase"/>
</dbReference>
<sequence length="694" mass="75679">MTATPRPLELLAPAKNAQFGMEAILHGADAVYIGGPAFGARSNAGNSVEDIRRLAEFAHPYRAKVLVALNTILRDEELEPARRIAWELYEAGADALILQDMGLLELDLPPLELHASTQTDNRSPAKVKFLQDVGFSQVVLARELSLEQIRKVAADTDVALEFFIHGALCVSYSGQCYISHAHTGRSANRGECSQACRLPYTLEDQEGHTLAADQHLLSMKDNDQSANLAALAEAGIRSFKIEGRLKDLSYVKNITAHYRQLLDRVIADHPGYTRASLGRTTTTFTPLPEKTFNRGATDYFVHGRQSEVGAFDTPSFAGRRLGTVTRLGKGWFEVTPEDPLVVLHNGDGLSYFDGEGELVGLRLNTVEKTGQTWRCAPNALPADLIPGIALQRNRDQEFERLLEKKSAERRIPIRLHLKETATGFTLTLTDPQGLQARAAVDHPKEPARNGDQAWKPLADQLGKLGNTLYCLADNGAEETPTAAPQLEVSNACGEAPQQGVSQATSAPTASAPKAAENGAPGLARAPETPPLLHPAITLALSQPWFLPAGVINALRRDAVAQLDAARAAAYQRPPRAPAVEPPALYPESDLTYLGNVYNARARAFYTRHGVELIAPAYESNEEKGAVSLMITKHCLRYSFNLCPKVVKGVRPDPLVLVNGKERLTLRFDCKKCEMHVVGKLKKHRSVQLTVQGGH</sequence>
<reference evidence="3" key="1">
    <citation type="submission" date="2020-11" db="EMBL/GenBank/DDBJ databases">
        <title>Azospira inquinata sp. nov.</title>
        <authorList>
            <person name="Moe W.M."/>
            <person name="Mikes M.C."/>
        </authorList>
    </citation>
    <scope>NUCLEOTIDE SEQUENCE</scope>
    <source>
        <strain evidence="3">Azo-3</strain>
    </source>
</reference>
<evidence type="ECO:0000313" key="4">
    <source>
        <dbReference type="Proteomes" id="UP000683428"/>
    </source>
</evidence>
<feature type="compositionally biased region" description="Low complexity" evidence="1">
    <location>
        <begin position="503"/>
        <end position="515"/>
    </location>
</feature>
<gene>
    <name evidence="3" type="ORF">Azoinq_00740</name>
</gene>
<feature type="region of interest" description="Disordered" evidence="1">
    <location>
        <begin position="493"/>
        <end position="528"/>
    </location>
</feature>
<name>A0A975SMR8_9RHOO</name>
<feature type="domain" description="Peptidase U32 collagenase" evidence="2">
    <location>
        <begin position="392"/>
        <end position="473"/>
    </location>
</feature>
<keyword evidence="4" id="KW-1185">Reference proteome</keyword>
<dbReference type="Pfam" id="PF01136">
    <property type="entry name" value="Peptidase_U32"/>
    <property type="match status" value="1"/>
</dbReference>
<dbReference type="RefSeq" id="WP_216127887.1">
    <property type="nucleotide sequence ID" value="NZ_CP064782.1"/>
</dbReference>
<proteinExistence type="predicted"/>
<evidence type="ECO:0000313" key="3">
    <source>
        <dbReference type="EMBL" id="QWT49180.1"/>
    </source>
</evidence>
<evidence type="ECO:0000259" key="2">
    <source>
        <dbReference type="Pfam" id="PF12392"/>
    </source>
</evidence>
<dbReference type="InterPro" id="IPR051454">
    <property type="entry name" value="RNA/ubiquinone_mod_enzymes"/>
</dbReference>
<feature type="domain" description="Peptidase U32 collagenase" evidence="2">
    <location>
        <begin position="535"/>
        <end position="566"/>
    </location>
</feature>
<dbReference type="PROSITE" id="PS01276">
    <property type="entry name" value="PEPTIDASE_U32"/>
    <property type="match status" value="1"/>
</dbReference>
<dbReference type="PANTHER" id="PTHR30217">
    <property type="entry name" value="PEPTIDASE U32 FAMILY"/>
    <property type="match status" value="1"/>
</dbReference>
<dbReference type="EMBL" id="CP064782">
    <property type="protein sequence ID" value="QWT49180.1"/>
    <property type="molecule type" value="Genomic_DNA"/>
</dbReference>
<protein>
    <submittedName>
        <fullName evidence="3">U32 family peptidase</fullName>
    </submittedName>
</protein>
<organism evidence="3 4">
    <name type="scientific">Azospira inquinata</name>
    <dbReference type="NCBI Taxonomy" id="2785627"/>
    <lineage>
        <taxon>Bacteria</taxon>
        <taxon>Pseudomonadati</taxon>
        <taxon>Pseudomonadota</taxon>
        <taxon>Betaproteobacteria</taxon>
        <taxon>Rhodocyclales</taxon>
        <taxon>Rhodocyclaceae</taxon>
        <taxon>Azospira</taxon>
    </lineage>
</organism>
<dbReference type="PANTHER" id="PTHR30217:SF10">
    <property type="entry name" value="23S RRNA 5-HYDROXYCYTIDINE C2501 SYNTHASE"/>
    <property type="match status" value="1"/>
</dbReference>
<dbReference type="KEGG" id="aiq:Azoinq_00740"/>
<dbReference type="InterPro" id="IPR001539">
    <property type="entry name" value="Peptidase_U32"/>
</dbReference>
<accession>A0A975SMR8</accession>
<evidence type="ECO:0000256" key="1">
    <source>
        <dbReference type="SAM" id="MobiDB-lite"/>
    </source>
</evidence>
<dbReference type="Proteomes" id="UP000683428">
    <property type="component" value="Chromosome"/>
</dbReference>
<dbReference type="Pfam" id="PF12392">
    <property type="entry name" value="DUF3656"/>
    <property type="match status" value="2"/>
</dbReference>